<dbReference type="EMBL" id="JAKGCU010000016">
    <property type="protein sequence ID" value="MCF3939959.1"/>
    <property type="molecule type" value="Genomic_DNA"/>
</dbReference>
<comment type="caution">
    <text evidence="1">The sequence shown here is derived from an EMBL/GenBank/DDBJ whole genome shotgun (WGS) entry which is preliminary data.</text>
</comment>
<accession>A0ABS9DNW2</accession>
<name>A0ABS9DNW2_9ACTN</name>
<protein>
    <submittedName>
        <fullName evidence="1">Uncharacterized protein</fullName>
    </submittedName>
</protein>
<evidence type="ECO:0000313" key="2">
    <source>
        <dbReference type="Proteomes" id="UP001108089"/>
    </source>
</evidence>
<dbReference type="Proteomes" id="UP001108089">
    <property type="component" value="Unassembled WGS sequence"/>
</dbReference>
<dbReference type="RefSeq" id="WP_235724685.1">
    <property type="nucleotide sequence ID" value="NZ_JAKGCU010000016.1"/>
</dbReference>
<evidence type="ECO:0000313" key="1">
    <source>
        <dbReference type="EMBL" id="MCF3939959.1"/>
    </source>
</evidence>
<organism evidence="1 2">
    <name type="scientific">Gordonia tangerina</name>
    <dbReference type="NCBI Taxonomy" id="2911060"/>
    <lineage>
        <taxon>Bacteria</taxon>
        <taxon>Bacillati</taxon>
        <taxon>Actinomycetota</taxon>
        <taxon>Actinomycetes</taxon>
        <taxon>Mycobacteriales</taxon>
        <taxon>Gordoniaceae</taxon>
        <taxon>Gordonia</taxon>
    </lineage>
</organism>
<sequence length="91" mass="9724">MTDIRDNATAFIASAEPCSPGCLHDHCELSQAVVLVQGMLAELDRAYAEIDRTGSGRLARQLEAFGRDCVANGDMTPAAGRMLRRIMGGAE</sequence>
<keyword evidence="2" id="KW-1185">Reference proteome</keyword>
<gene>
    <name evidence="1" type="ORF">L1892_16400</name>
</gene>
<reference evidence="1" key="1">
    <citation type="submission" date="2022-01" db="EMBL/GenBank/DDBJ databases">
        <title>Gordonia xiamenensis sp. nov., isolated from surface seawater in Xiamen.</title>
        <authorList>
            <person name="He Y.F."/>
        </authorList>
    </citation>
    <scope>NUCLEOTIDE SEQUENCE</scope>
    <source>
        <strain evidence="1">GW1C4-4</strain>
    </source>
</reference>
<proteinExistence type="predicted"/>